<accession>A0AAD4V0Q0</accession>
<evidence type="ECO:0000256" key="2">
    <source>
        <dbReference type="SAM" id="SignalP"/>
    </source>
</evidence>
<reference evidence="3 4" key="1">
    <citation type="journal article" date="2022" name="G3 (Bethesda)">
        <title>Whole-genome sequence and methylome profiling of the almond [Prunus dulcis (Mill.) D.A. Webb] cultivar 'Nonpareil'.</title>
        <authorList>
            <person name="D'Amico-Willman K.M."/>
            <person name="Ouma W.Z."/>
            <person name="Meulia T."/>
            <person name="Sideli G.M."/>
            <person name="Gradziel T.M."/>
            <person name="Fresnedo-Ramirez J."/>
        </authorList>
    </citation>
    <scope>NUCLEOTIDE SEQUENCE [LARGE SCALE GENOMIC DNA]</scope>
    <source>
        <strain evidence="3">Clone GOH B32 T37-40</strain>
    </source>
</reference>
<protein>
    <recommendedName>
        <fullName evidence="5">HEAT repeat-containing protein</fullName>
    </recommendedName>
</protein>
<evidence type="ECO:0000313" key="4">
    <source>
        <dbReference type="Proteomes" id="UP001054821"/>
    </source>
</evidence>
<evidence type="ECO:0000256" key="1">
    <source>
        <dbReference type="SAM" id="MobiDB-lite"/>
    </source>
</evidence>
<dbReference type="PANTHER" id="PTHR46975:SF2">
    <property type="entry name" value="PROTEIN SWEETIE"/>
    <property type="match status" value="1"/>
</dbReference>
<feature type="compositionally biased region" description="Basic and acidic residues" evidence="1">
    <location>
        <begin position="400"/>
        <end position="410"/>
    </location>
</feature>
<sequence length="423" mass="46681">MINPVLVKMIIRMVIWSIILCLNIAPKCVQTVLSDSNKQVQTIGLQVLKGLVQKSTNVEDSTFSMLFVGELAADFFVIIQNTLKKPVTEKSATVAGECLRLLVVVFKASEEGSSQEINTLRSTAVRLVSHLAQVPSSAVHFKDVLLSMPVAHRQQLQGFIRASVTQEHNATQMKPTTPSLEIKLPVQTEASKEKPPPPSATTTRSVSDDQRIEEEEEDEDDWEAFQSFPATTNAAESESEVESKMEEPDLGETVSVLEVNIGSDYNDGDSILEPLHNVKVVNETGHQEAGEGEVISDTPDGMKFPQGGVIEPCGDQHRERDEEVVFRQEGTVAGPDQMTEHMPSELNPIEHAELSVRVNIVDHQVQGKGKPDDKPVQGKEELNDKREDKEEAAIRSYSLEQHEESSKVEDSLETIDDGAKLKL</sequence>
<dbReference type="PANTHER" id="PTHR46975">
    <property type="entry name" value="PROTEIN SWEETIE"/>
    <property type="match status" value="1"/>
</dbReference>
<name>A0AAD4V0Q0_PRUDU</name>
<keyword evidence="4" id="KW-1185">Reference proteome</keyword>
<feature type="region of interest" description="Disordered" evidence="1">
    <location>
        <begin position="287"/>
        <end position="321"/>
    </location>
</feature>
<organism evidence="3 4">
    <name type="scientific">Prunus dulcis</name>
    <name type="common">Almond</name>
    <name type="synonym">Amygdalus dulcis</name>
    <dbReference type="NCBI Taxonomy" id="3755"/>
    <lineage>
        <taxon>Eukaryota</taxon>
        <taxon>Viridiplantae</taxon>
        <taxon>Streptophyta</taxon>
        <taxon>Embryophyta</taxon>
        <taxon>Tracheophyta</taxon>
        <taxon>Spermatophyta</taxon>
        <taxon>Magnoliopsida</taxon>
        <taxon>eudicotyledons</taxon>
        <taxon>Gunneridae</taxon>
        <taxon>Pentapetalae</taxon>
        <taxon>rosids</taxon>
        <taxon>fabids</taxon>
        <taxon>Rosales</taxon>
        <taxon>Rosaceae</taxon>
        <taxon>Amygdaloideae</taxon>
        <taxon>Amygdaleae</taxon>
        <taxon>Prunus</taxon>
    </lineage>
</organism>
<feature type="region of interest" description="Disordered" evidence="1">
    <location>
        <begin position="187"/>
        <end position="250"/>
    </location>
</feature>
<keyword evidence="2" id="KW-0732">Signal</keyword>
<dbReference type="GO" id="GO:0005975">
    <property type="term" value="P:carbohydrate metabolic process"/>
    <property type="evidence" value="ECO:0007669"/>
    <property type="project" value="InterPro"/>
</dbReference>
<dbReference type="Proteomes" id="UP001054821">
    <property type="component" value="Chromosome 7"/>
</dbReference>
<feature type="chain" id="PRO_5041932336" description="HEAT repeat-containing protein" evidence="2">
    <location>
        <begin position="32"/>
        <end position="423"/>
    </location>
</feature>
<feature type="signal peptide" evidence="2">
    <location>
        <begin position="1"/>
        <end position="31"/>
    </location>
</feature>
<evidence type="ECO:0000313" key="3">
    <source>
        <dbReference type="EMBL" id="KAI5316355.1"/>
    </source>
</evidence>
<feature type="region of interest" description="Disordered" evidence="1">
    <location>
        <begin position="364"/>
        <end position="423"/>
    </location>
</feature>
<evidence type="ECO:0008006" key="5">
    <source>
        <dbReference type="Google" id="ProtNLM"/>
    </source>
</evidence>
<dbReference type="InterPro" id="IPR044218">
    <property type="entry name" value="SWEETIE"/>
</dbReference>
<dbReference type="AlphaFoldDB" id="A0AAD4V0Q0"/>
<dbReference type="EMBL" id="JAJFAZ020000007">
    <property type="protein sequence ID" value="KAI5316355.1"/>
    <property type="molecule type" value="Genomic_DNA"/>
</dbReference>
<feature type="compositionally biased region" description="Acidic residues" evidence="1">
    <location>
        <begin position="211"/>
        <end position="223"/>
    </location>
</feature>
<proteinExistence type="predicted"/>
<feature type="compositionally biased region" description="Basic and acidic residues" evidence="1">
    <location>
        <begin position="369"/>
        <end position="393"/>
    </location>
</feature>
<gene>
    <name evidence="3" type="ORF">L3X38_036062</name>
</gene>
<comment type="caution">
    <text evidence="3">The sequence shown here is derived from an EMBL/GenBank/DDBJ whole genome shotgun (WGS) entry which is preliminary data.</text>
</comment>